<keyword evidence="3" id="KW-1185">Reference proteome</keyword>
<feature type="chain" id="PRO_5012144970" evidence="1">
    <location>
        <begin position="25"/>
        <end position="408"/>
    </location>
</feature>
<name>A0A1W1XT70_9BACT</name>
<evidence type="ECO:0000256" key="1">
    <source>
        <dbReference type="SAM" id="SignalP"/>
    </source>
</evidence>
<feature type="signal peptide" evidence="1">
    <location>
        <begin position="1"/>
        <end position="24"/>
    </location>
</feature>
<dbReference type="Proteomes" id="UP000192783">
    <property type="component" value="Unassembled WGS sequence"/>
</dbReference>
<dbReference type="OrthoDB" id="8556804at2"/>
<evidence type="ECO:0000313" key="2">
    <source>
        <dbReference type="EMBL" id="SMC26728.1"/>
    </source>
</evidence>
<gene>
    <name evidence="2" type="ORF">SAMN02746041_02736</name>
</gene>
<evidence type="ECO:0000313" key="3">
    <source>
        <dbReference type="Proteomes" id="UP000192783"/>
    </source>
</evidence>
<dbReference type="AlphaFoldDB" id="A0A1W1XT70"/>
<dbReference type="STRING" id="1121390.SAMN02746041_02736"/>
<dbReference type="RefSeq" id="WP_084058662.1">
    <property type="nucleotide sequence ID" value="NZ_FWXF01000018.1"/>
</dbReference>
<accession>A0A1W1XT70</accession>
<sequence>MTRKRLAFAILLAALVITASPARGEDWYVTPWIEGRVEYNSNVLYTADDELDDLVFHVRPGFSALYGSERTQWTWDTSLDGQIYADNPDLNTVEADSTAAVVRQWTDRLSTRLGLTFAKDETLDAELRESGLVARRESRYRYGPDFSFAYLMTDRVGVEGGLGLRRTDYDSRIYPDRTTWMASLSPYYLVTPRDRVGVSFGVSGSDYEDTSTIFTFTNSLFWRRDLSESSHILLSAGYRTTRTTLERDSVQIVIDPATNQVRFVTVTDEERYSDTGFIFNASWAAKLTETVSVDLSAGREQYNSVTAASNERTFVRGSVSWLLSERTTASLAAGYDYNQEEAGAGADQKTHYVRIAPGLSHRLTPRFSLQGGAVYEHSFVKYRGSDEDKDRYRIWAGLRYVWERALEK</sequence>
<protein>
    <submittedName>
        <fullName evidence="2">Uncharacterized protein, PEP-CTERM system associated</fullName>
    </submittedName>
</protein>
<reference evidence="2 3" key="1">
    <citation type="submission" date="2017-04" db="EMBL/GenBank/DDBJ databases">
        <authorList>
            <person name="Afonso C.L."/>
            <person name="Miller P.J."/>
            <person name="Scott M.A."/>
            <person name="Spackman E."/>
            <person name="Goraichik I."/>
            <person name="Dimitrov K.M."/>
            <person name="Suarez D.L."/>
            <person name="Swayne D.E."/>
        </authorList>
    </citation>
    <scope>NUCLEOTIDE SEQUENCE [LARGE SCALE GENOMIC DNA]</scope>
    <source>
        <strain evidence="2 3">DSM 13146</strain>
    </source>
</reference>
<proteinExistence type="predicted"/>
<organism evidence="2 3">
    <name type="scientific">Desulfacinum hydrothermale DSM 13146</name>
    <dbReference type="NCBI Taxonomy" id="1121390"/>
    <lineage>
        <taxon>Bacteria</taxon>
        <taxon>Pseudomonadati</taxon>
        <taxon>Thermodesulfobacteriota</taxon>
        <taxon>Syntrophobacteria</taxon>
        <taxon>Syntrophobacterales</taxon>
        <taxon>Syntrophobacteraceae</taxon>
        <taxon>Desulfacinum</taxon>
    </lineage>
</organism>
<keyword evidence="1" id="KW-0732">Signal</keyword>
<dbReference type="SUPFAM" id="SSF56935">
    <property type="entry name" value="Porins"/>
    <property type="match status" value="1"/>
</dbReference>
<dbReference type="EMBL" id="FWXF01000018">
    <property type="protein sequence ID" value="SMC26728.1"/>
    <property type="molecule type" value="Genomic_DNA"/>
</dbReference>